<protein>
    <submittedName>
        <fullName evidence="1">Uncharacterized protein</fullName>
    </submittedName>
</protein>
<organism evidence="1 2">
    <name type="scientific">Thermaerobacillus caldiproteolyticus</name>
    <dbReference type="NCBI Taxonomy" id="247480"/>
    <lineage>
        <taxon>Bacteria</taxon>
        <taxon>Bacillati</taxon>
        <taxon>Bacillota</taxon>
        <taxon>Bacilli</taxon>
        <taxon>Bacillales</taxon>
        <taxon>Anoxybacillaceae</taxon>
        <taxon>Thermaerobacillus</taxon>
    </lineage>
</organism>
<reference evidence="1 2" key="1">
    <citation type="submission" date="2020-07" db="EMBL/GenBank/DDBJ databases">
        <title>Genomic Encyclopedia of Type Strains, Phase IV (KMG-IV): sequencing the most valuable type-strain genomes for metagenomic binning, comparative biology and taxonomic classification.</title>
        <authorList>
            <person name="Goeker M."/>
        </authorList>
    </citation>
    <scope>NUCLEOTIDE SEQUENCE [LARGE SCALE GENOMIC DNA]</scope>
    <source>
        <strain evidence="1 2">DSM 15730</strain>
    </source>
</reference>
<proteinExistence type="predicted"/>
<accession>A0A7W0BWL9</accession>
<name>A0A7W0BWL9_9BACL</name>
<comment type="caution">
    <text evidence="1">The sequence shown here is derived from an EMBL/GenBank/DDBJ whole genome shotgun (WGS) entry which is preliminary data.</text>
</comment>
<evidence type="ECO:0000313" key="1">
    <source>
        <dbReference type="EMBL" id="MBA2873576.1"/>
    </source>
</evidence>
<keyword evidence="2" id="KW-1185">Reference proteome</keyword>
<dbReference type="AlphaFoldDB" id="A0A7W0BWL9"/>
<evidence type="ECO:0000313" key="2">
    <source>
        <dbReference type="Proteomes" id="UP000523087"/>
    </source>
</evidence>
<sequence>MFDAQTILMQGGFFNDDSEKSNDNVAMGDGRFHLTDGRMPMMLRVLLLTIEFHKLFKTLLRNLLPLRIK</sequence>
<gene>
    <name evidence="1" type="ORF">HNR31_000328</name>
</gene>
<dbReference type="Proteomes" id="UP000523087">
    <property type="component" value="Unassembled WGS sequence"/>
</dbReference>
<dbReference type="EMBL" id="JACDUT010000001">
    <property type="protein sequence ID" value="MBA2873576.1"/>
    <property type="molecule type" value="Genomic_DNA"/>
</dbReference>